<keyword evidence="1" id="KW-0996">Nickel insertion</keyword>
<gene>
    <name evidence="4" type="primary">PARPA_01834.1 scaffold 1595</name>
</gene>
<dbReference type="PANTHER" id="PTHR33620">
    <property type="entry name" value="UREASE ACCESSORY PROTEIN F"/>
    <property type="match status" value="1"/>
</dbReference>
<keyword evidence="5" id="KW-1185">Reference proteome</keyword>
<dbReference type="EMBL" id="LN719586">
    <property type="protein sequence ID" value="CEP08513.1"/>
    <property type="molecule type" value="Genomic_DNA"/>
</dbReference>
<dbReference type="InterPro" id="IPR002639">
    <property type="entry name" value="UreF"/>
</dbReference>
<name>A0A0B7MZI0_9FUNG</name>
<dbReference type="Gene3D" id="1.10.4190.10">
    <property type="entry name" value="Urease accessory protein UreF"/>
    <property type="match status" value="1"/>
</dbReference>
<dbReference type="OrthoDB" id="2550922at2759"/>
<protein>
    <recommendedName>
        <fullName evidence="6">Urease accessory protein UreF</fullName>
    </recommendedName>
</protein>
<evidence type="ECO:0000313" key="5">
    <source>
        <dbReference type="Proteomes" id="UP000054107"/>
    </source>
</evidence>
<dbReference type="AlphaFoldDB" id="A0A0B7MZI0"/>
<dbReference type="STRING" id="35722.A0A0B7MZI0"/>
<evidence type="ECO:0000313" key="4">
    <source>
        <dbReference type="EMBL" id="CEP08513.1"/>
    </source>
</evidence>
<evidence type="ECO:0008006" key="6">
    <source>
        <dbReference type="Google" id="ProtNLM"/>
    </source>
</evidence>
<dbReference type="PIRSF" id="PIRSF009467">
    <property type="entry name" value="Ureas_acces_UreF"/>
    <property type="match status" value="1"/>
</dbReference>
<organism evidence="4 5">
    <name type="scientific">Parasitella parasitica</name>
    <dbReference type="NCBI Taxonomy" id="35722"/>
    <lineage>
        <taxon>Eukaryota</taxon>
        <taxon>Fungi</taxon>
        <taxon>Fungi incertae sedis</taxon>
        <taxon>Mucoromycota</taxon>
        <taxon>Mucoromycotina</taxon>
        <taxon>Mucoromycetes</taxon>
        <taxon>Mucorales</taxon>
        <taxon>Mucorineae</taxon>
        <taxon>Mucoraceae</taxon>
        <taxon>Parasitella</taxon>
    </lineage>
</organism>
<dbReference type="Pfam" id="PF01730">
    <property type="entry name" value="UreF"/>
    <property type="match status" value="1"/>
</dbReference>
<dbReference type="Proteomes" id="UP000054107">
    <property type="component" value="Unassembled WGS sequence"/>
</dbReference>
<dbReference type="GO" id="GO:0016151">
    <property type="term" value="F:nickel cation binding"/>
    <property type="evidence" value="ECO:0007669"/>
    <property type="project" value="InterPro"/>
</dbReference>
<keyword evidence="2" id="KW-0143">Chaperone</keyword>
<dbReference type="InterPro" id="IPR038277">
    <property type="entry name" value="UreF_sf"/>
</dbReference>
<evidence type="ECO:0000256" key="3">
    <source>
        <dbReference type="ARBA" id="ARBA00046339"/>
    </source>
</evidence>
<proteinExistence type="inferred from homology"/>
<evidence type="ECO:0000256" key="1">
    <source>
        <dbReference type="ARBA" id="ARBA00022988"/>
    </source>
</evidence>
<sequence>MTIPSASPFFTSNETSSWLLYILTDSALPTGGFVASSGLEASWQAGLIDNENLAAWVTSSAHNYASNTNCFVRAGYEAPDNEDPLSHLVESDNICDAVMAANTVARRASLAQGIAMLTLYLKCFTESPEHVTEEEHQRNMDIVKKWKSMIRGEKVDGHFAICYGLICRYLKVDLENTLHLWLYLFTRTIYSSAVRLNVVGPYEAQKLLLQSRKPIEIIIKETKHIDIEDCCQTNPLLDVCQGMHDRLYSRLFNS</sequence>
<dbReference type="PANTHER" id="PTHR33620:SF1">
    <property type="entry name" value="UREASE ACCESSORY PROTEIN F"/>
    <property type="match status" value="1"/>
</dbReference>
<accession>A0A0B7MZI0</accession>
<reference evidence="4 5" key="1">
    <citation type="submission" date="2014-09" db="EMBL/GenBank/DDBJ databases">
        <authorList>
            <person name="Ellenberger Sabrina"/>
        </authorList>
    </citation>
    <scope>NUCLEOTIDE SEQUENCE [LARGE SCALE GENOMIC DNA]</scope>
    <source>
        <strain evidence="4 5">CBS 412.66</strain>
    </source>
</reference>
<evidence type="ECO:0000256" key="2">
    <source>
        <dbReference type="ARBA" id="ARBA00023186"/>
    </source>
</evidence>
<comment type="similarity">
    <text evidence="3">Belongs to the UreF family.</text>
</comment>